<evidence type="ECO:0000313" key="3">
    <source>
        <dbReference type="Proteomes" id="UP000198635"/>
    </source>
</evidence>
<protein>
    <submittedName>
        <fullName evidence="2">Uncharacterized protein</fullName>
    </submittedName>
</protein>
<dbReference type="STRING" id="52560.SAMN04488082_1019"/>
<dbReference type="OrthoDB" id="2084522at2"/>
<name>A0A1I3ML80_9BACT</name>
<dbReference type="Proteomes" id="UP000198635">
    <property type="component" value="Unassembled WGS sequence"/>
</dbReference>
<gene>
    <name evidence="2" type="ORF">SAMN04488082_1019</name>
</gene>
<dbReference type="RefSeq" id="WP_092372117.1">
    <property type="nucleotide sequence ID" value="NZ_FORX01000001.1"/>
</dbReference>
<dbReference type="EMBL" id="FORX01000001">
    <property type="protein sequence ID" value="SFI97767.1"/>
    <property type="molecule type" value="Genomic_DNA"/>
</dbReference>
<evidence type="ECO:0000313" key="2">
    <source>
        <dbReference type="EMBL" id="SFI97767.1"/>
    </source>
</evidence>
<feature type="transmembrane region" description="Helical" evidence="1">
    <location>
        <begin position="48"/>
        <end position="70"/>
    </location>
</feature>
<evidence type="ECO:0000256" key="1">
    <source>
        <dbReference type="SAM" id="Phobius"/>
    </source>
</evidence>
<feature type="transmembrane region" description="Helical" evidence="1">
    <location>
        <begin position="23"/>
        <end position="42"/>
    </location>
</feature>
<keyword evidence="1" id="KW-0812">Transmembrane</keyword>
<proteinExistence type="predicted"/>
<dbReference type="AlphaFoldDB" id="A0A1I3ML80"/>
<organism evidence="2 3">
    <name type="scientific">Desulfomicrobium apsheronum</name>
    <dbReference type="NCBI Taxonomy" id="52560"/>
    <lineage>
        <taxon>Bacteria</taxon>
        <taxon>Pseudomonadati</taxon>
        <taxon>Thermodesulfobacteriota</taxon>
        <taxon>Desulfovibrionia</taxon>
        <taxon>Desulfovibrionales</taxon>
        <taxon>Desulfomicrobiaceae</taxon>
        <taxon>Desulfomicrobium</taxon>
    </lineage>
</organism>
<reference evidence="3" key="1">
    <citation type="submission" date="2016-10" db="EMBL/GenBank/DDBJ databases">
        <authorList>
            <person name="Varghese N."/>
            <person name="Submissions S."/>
        </authorList>
    </citation>
    <scope>NUCLEOTIDE SEQUENCE [LARGE SCALE GENOMIC DNA]</scope>
    <source>
        <strain evidence="3">DSM 5918</strain>
    </source>
</reference>
<accession>A0A1I3ML80</accession>
<keyword evidence="1" id="KW-0472">Membrane</keyword>
<keyword evidence="3" id="KW-1185">Reference proteome</keyword>
<sequence>MSERIEWSIKVPIFRNPVILRQLGLAIGIPFGLIFVIMLLSGAKPADLLYPAILIGALFFFTWLFIMIVWGGKYDAEFIVDNKGVRCRTAARQAKQNRIINALAFVLGLLSGKPAVAGAGVLAQSRQDVLVKWGSIKKTKEYPRRDTIMVYGGFAQNIAVFCTPENYGQVREQIAAKVRPGR</sequence>
<keyword evidence="1" id="KW-1133">Transmembrane helix</keyword>